<evidence type="ECO:0000313" key="2">
    <source>
        <dbReference type="Proteomes" id="UP000033580"/>
    </source>
</evidence>
<dbReference type="Pfam" id="PF06995">
    <property type="entry name" value="Phage_P2_GpU"/>
    <property type="match status" value="1"/>
</dbReference>
<accession>A0A0F3RPF7</accession>
<protein>
    <submittedName>
        <fullName evidence="1">Phage tail tape measure protein, TP901 family, core region</fullName>
    </submittedName>
</protein>
<sequence length="112" mass="12563">MESLNEYKKAVNMINDESKFAGSMQREFANRANTTANNLQLLKNSLAEVGMNLGSVLLPPLNAIVKMLISGQENVLGRFVITQIEESQNTFLADVAPRKIEFRLSLERYGEE</sequence>
<dbReference type="InterPro" id="IPR010090">
    <property type="entry name" value="Phage_tape_meas"/>
</dbReference>
<dbReference type="AlphaFoldDB" id="A0A0F3RPF7"/>
<dbReference type="InterPro" id="IPR009734">
    <property type="entry name" value="Myoviridae_GpU"/>
</dbReference>
<proteinExistence type="predicted"/>
<dbReference type="PATRIC" id="fig|1441384.3.peg.1648"/>
<dbReference type="EMBL" id="LAOR01000004">
    <property type="protein sequence ID" value="KJW07816.1"/>
    <property type="molecule type" value="Genomic_DNA"/>
</dbReference>
<organism evidence="1 2">
    <name type="scientific">Orientia tsutsugamushi str. UT144</name>
    <dbReference type="NCBI Taxonomy" id="1441384"/>
    <lineage>
        <taxon>Bacteria</taxon>
        <taxon>Pseudomonadati</taxon>
        <taxon>Pseudomonadota</taxon>
        <taxon>Alphaproteobacteria</taxon>
        <taxon>Rickettsiales</taxon>
        <taxon>Rickettsiaceae</taxon>
        <taxon>Rickettsieae</taxon>
        <taxon>Orientia</taxon>
    </lineage>
</organism>
<gene>
    <name evidence="1" type="ORF">OTUT144_0127</name>
</gene>
<comment type="caution">
    <text evidence="1">The sequence shown here is derived from an EMBL/GenBank/DDBJ whole genome shotgun (WGS) entry which is preliminary data.</text>
</comment>
<reference evidence="1 2" key="1">
    <citation type="submission" date="2015-01" db="EMBL/GenBank/DDBJ databases">
        <title>Genome Sequencing of Rickettsiales.</title>
        <authorList>
            <person name="Daugherty S.C."/>
            <person name="Su Q."/>
            <person name="Abolude K."/>
            <person name="Beier-Sexton M."/>
            <person name="Carlyon J.A."/>
            <person name="Carter R."/>
            <person name="Day N.P."/>
            <person name="Dumler S.J."/>
            <person name="Dyachenko V."/>
            <person name="Godinez A."/>
            <person name="Kurtti T.J."/>
            <person name="Lichay M."/>
            <person name="Mullins K.E."/>
            <person name="Ott S."/>
            <person name="Pappas-Brown V."/>
            <person name="Paris D.H."/>
            <person name="Patel P."/>
            <person name="Richards A.L."/>
            <person name="Sadzewicz L."/>
            <person name="Sears K."/>
            <person name="Seidman D."/>
            <person name="Sengamalay N."/>
            <person name="Stenos J."/>
            <person name="Tallon L.J."/>
            <person name="Vincent G."/>
            <person name="Fraser C.M."/>
            <person name="Munderloh U."/>
            <person name="Dunning-Hotopp J.C."/>
        </authorList>
    </citation>
    <scope>NUCLEOTIDE SEQUENCE [LARGE SCALE GENOMIC DNA]</scope>
    <source>
        <strain evidence="1 2">UT144</strain>
    </source>
</reference>
<dbReference type="NCBIfam" id="TIGR01760">
    <property type="entry name" value="tape_meas_TP901"/>
    <property type="match status" value="1"/>
</dbReference>
<name>A0A0F3RPF7_ORITS</name>
<evidence type="ECO:0000313" key="1">
    <source>
        <dbReference type="EMBL" id="KJW07816.1"/>
    </source>
</evidence>
<dbReference type="Proteomes" id="UP000033580">
    <property type="component" value="Unassembled WGS sequence"/>
</dbReference>